<gene>
    <name evidence="1" type="ORF">BU097_05425</name>
</gene>
<comment type="caution">
    <text evidence="1">The sequence shown here is derived from an EMBL/GenBank/DDBJ whole genome shotgun (WGS) entry which is preliminary data.</text>
</comment>
<reference evidence="1 2" key="1">
    <citation type="journal article" date="2016" name="Front. Microbiol.">
        <title>Comprehensive Phylogenetic Analysis of Bovine Non-aureus Staphylococci Species Based on Whole-Genome Sequencing.</title>
        <authorList>
            <person name="Naushad S."/>
            <person name="Barkema H.W."/>
            <person name="Luby C."/>
            <person name="Condas L.A."/>
            <person name="Nobrega D.B."/>
            <person name="Carson D.A."/>
            <person name="De Buck J."/>
        </authorList>
    </citation>
    <scope>NUCLEOTIDE SEQUENCE [LARGE SCALE GENOMIC DNA]</scope>
    <source>
        <strain evidence="1 2">SNUC 102</strain>
    </source>
</reference>
<proteinExistence type="predicted"/>
<dbReference type="RefSeq" id="WP_119603816.1">
    <property type="nucleotide sequence ID" value="NZ_QXUL01000021.1"/>
</dbReference>
<evidence type="ECO:0000313" key="2">
    <source>
        <dbReference type="Proteomes" id="UP000285567"/>
    </source>
</evidence>
<dbReference type="AlphaFoldDB" id="A0A418IPN5"/>
<protein>
    <submittedName>
        <fullName evidence="1">Uncharacterized protein</fullName>
    </submittedName>
</protein>
<accession>A0A418IPN5</accession>
<name>A0A418IPN5_STAXY</name>
<sequence length="111" mass="13338">MSYERTTKDSVGYIANKFAENPGHFAATILRMYWDMEKQRDQYKAERDTCLEDIEKLRKTLIKTQKLADELMEYQVKYINLTNHIRMKAEHNPGVSRYIDLVNYIDRLERD</sequence>
<organism evidence="1 2">
    <name type="scientific">Staphylococcus xylosus</name>
    <dbReference type="NCBI Taxonomy" id="1288"/>
    <lineage>
        <taxon>Bacteria</taxon>
        <taxon>Bacillati</taxon>
        <taxon>Bacillota</taxon>
        <taxon>Bacilli</taxon>
        <taxon>Bacillales</taxon>
        <taxon>Staphylococcaceae</taxon>
        <taxon>Staphylococcus</taxon>
    </lineage>
</organism>
<dbReference type="EMBL" id="QXUL01000021">
    <property type="protein sequence ID" value="RIN11397.1"/>
    <property type="molecule type" value="Genomic_DNA"/>
</dbReference>
<keyword evidence="2" id="KW-1185">Reference proteome</keyword>
<dbReference type="OrthoDB" id="2414379at2"/>
<dbReference type="Proteomes" id="UP000285567">
    <property type="component" value="Unassembled WGS sequence"/>
</dbReference>
<evidence type="ECO:0000313" key="1">
    <source>
        <dbReference type="EMBL" id="RIN11397.1"/>
    </source>
</evidence>